<dbReference type="KEGG" id="pum:HGP31_11855"/>
<gene>
    <name evidence="1" type="ORF">HGP31_11855</name>
</gene>
<dbReference type="GeneID" id="72194279"/>
<protein>
    <submittedName>
        <fullName evidence="1">Uncharacterized protein</fullName>
    </submittedName>
</protein>
<accession>A0AAE7DE27</accession>
<proteinExistence type="predicted"/>
<organism evidence="1 2">
    <name type="scientific">Pseudomonas umsongensis</name>
    <dbReference type="NCBI Taxonomy" id="198618"/>
    <lineage>
        <taxon>Bacteria</taxon>
        <taxon>Pseudomonadati</taxon>
        <taxon>Pseudomonadota</taxon>
        <taxon>Gammaproteobacteria</taxon>
        <taxon>Pseudomonadales</taxon>
        <taxon>Pseudomonadaceae</taxon>
        <taxon>Pseudomonas</taxon>
    </lineage>
</organism>
<dbReference type="RefSeq" id="WP_168757798.1">
    <property type="nucleotide sequence ID" value="NZ_CP051487.1"/>
</dbReference>
<reference evidence="1 2" key="1">
    <citation type="submission" date="2020-04" db="EMBL/GenBank/DDBJ databases">
        <authorList>
            <person name="Yao Y."/>
            <person name="He Z."/>
        </authorList>
    </citation>
    <scope>NUCLEOTIDE SEQUENCE [LARGE SCALE GENOMIC DNA]</scope>
    <source>
        <strain evidence="1 2">CY-1</strain>
    </source>
</reference>
<dbReference type="AlphaFoldDB" id="A0AAE7DE27"/>
<evidence type="ECO:0000313" key="2">
    <source>
        <dbReference type="Proteomes" id="UP000501367"/>
    </source>
</evidence>
<dbReference type="Proteomes" id="UP000501367">
    <property type="component" value="Chromosome"/>
</dbReference>
<evidence type="ECO:0000313" key="1">
    <source>
        <dbReference type="EMBL" id="QJC78973.1"/>
    </source>
</evidence>
<dbReference type="EMBL" id="CP051487">
    <property type="protein sequence ID" value="QJC78973.1"/>
    <property type="molecule type" value="Genomic_DNA"/>
</dbReference>
<sequence length="105" mass="11015">MSKPLSYRGLADLTLIFGETSELGCTVERRGVDVVVSRHSAGAPVSVLVDRQLGAALFEAQGIRRAALVLSDGTVFAGRVLEVAETGDYFEIAAGSLASQVGRYA</sequence>
<name>A0AAE7DE27_9PSED</name>